<comment type="caution">
    <text evidence="1">The sequence shown here is derived from an EMBL/GenBank/DDBJ whole genome shotgun (WGS) entry which is preliminary data.</text>
</comment>
<name>A0ACB9CZG5_CICIN</name>
<evidence type="ECO:0000313" key="1">
    <source>
        <dbReference type="EMBL" id="KAI3739651.1"/>
    </source>
</evidence>
<gene>
    <name evidence="1" type="ORF">L2E82_30062</name>
</gene>
<sequence>MDKRHSVDDKDVNPSDSPQNSTLPLRGWDDVSVYNAKKHAWYQAPDGNGELAKIMSVTGTESLISFFEGKVCKVPSDILLPANPEILDGVDVLMQLSYLS</sequence>
<reference evidence="2" key="1">
    <citation type="journal article" date="2022" name="Mol. Ecol. Resour.">
        <title>The genomes of chicory, endive, great burdock and yacon provide insights into Asteraceae palaeo-polyploidization history and plant inulin production.</title>
        <authorList>
            <person name="Fan W."/>
            <person name="Wang S."/>
            <person name="Wang H."/>
            <person name="Wang A."/>
            <person name="Jiang F."/>
            <person name="Liu H."/>
            <person name="Zhao H."/>
            <person name="Xu D."/>
            <person name="Zhang Y."/>
        </authorList>
    </citation>
    <scope>NUCLEOTIDE SEQUENCE [LARGE SCALE GENOMIC DNA]</scope>
    <source>
        <strain evidence="2">cv. Punajuju</strain>
    </source>
</reference>
<proteinExistence type="predicted"/>
<accession>A0ACB9CZG5</accession>
<keyword evidence="2" id="KW-1185">Reference proteome</keyword>
<dbReference type="Proteomes" id="UP001055811">
    <property type="component" value="Linkage Group LG05"/>
</dbReference>
<evidence type="ECO:0000313" key="2">
    <source>
        <dbReference type="Proteomes" id="UP001055811"/>
    </source>
</evidence>
<protein>
    <submittedName>
        <fullName evidence="1">Uncharacterized protein</fullName>
    </submittedName>
</protein>
<reference evidence="1 2" key="2">
    <citation type="journal article" date="2022" name="Mol. Ecol. Resour.">
        <title>The genomes of chicory, endive, great burdock and yacon provide insights into Asteraceae paleo-polyploidization history and plant inulin production.</title>
        <authorList>
            <person name="Fan W."/>
            <person name="Wang S."/>
            <person name="Wang H."/>
            <person name="Wang A."/>
            <person name="Jiang F."/>
            <person name="Liu H."/>
            <person name="Zhao H."/>
            <person name="Xu D."/>
            <person name="Zhang Y."/>
        </authorList>
    </citation>
    <scope>NUCLEOTIDE SEQUENCE [LARGE SCALE GENOMIC DNA]</scope>
    <source>
        <strain evidence="2">cv. Punajuju</strain>
        <tissue evidence="1">Leaves</tissue>
    </source>
</reference>
<organism evidence="1 2">
    <name type="scientific">Cichorium intybus</name>
    <name type="common">Chicory</name>
    <dbReference type="NCBI Taxonomy" id="13427"/>
    <lineage>
        <taxon>Eukaryota</taxon>
        <taxon>Viridiplantae</taxon>
        <taxon>Streptophyta</taxon>
        <taxon>Embryophyta</taxon>
        <taxon>Tracheophyta</taxon>
        <taxon>Spermatophyta</taxon>
        <taxon>Magnoliopsida</taxon>
        <taxon>eudicotyledons</taxon>
        <taxon>Gunneridae</taxon>
        <taxon>Pentapetalae</taxon>
        <taxon>asterids</taxon>
        <taxon>campanulids</taxon>
        <taxon>Asterales</taxon>
        <taxon>Asteraceae</taxon>
        <taxon>Cichorioideae</taxon>
        <taxon>Cichorieae</taxon>
        <taxon>Cichoriinae</taxon>
        <taxon>Cichorium</taxon>
    </lineage>
</organism>
<dbReference type="EMBL" id="CM042013">
    <property type="protein sequence ID" value="KAI3739651.1"/>
    <property type="molecule type" value="Genomic_DNA"/>
</dbReference>